<evidence type="ECO:0000313" key="2">
    <source>
        <dbReference type="EMBL" id="EMT53240.1"/>
    </source>
</evidence>
<keyword evidence="2" id="KW-0378">Hydrolase</keyword>
<gene>
    <name evidence="2" type="ORF">I532_10692</name>
</gene>
<dbReference type="PANTHER" id="PTHR34385:SF1">
    <property type="entry name" value="PEPTIDOGLYCAN L-ALANYL-D-GLUTAMATE ENDOPEPTIDASE CWLK"/>
    <property type="match status" value="1"/>
</dbReference>
<comment type="caution">
    <text evidence="2">The sequence shown here is derived from an EMBL/GenBank/DDBJ whole genome shotgun (WGS) entry which is preliminary data.</text>
</comment>
<accession>M8ECM5</accession>
<keyword evidence="2" id="KW-0645">Protease</keyword>
<dbReference type="GO" id="GO:0004180">
    <property type="term" value="F:carboxypeptidase activity"/>
    <property type="evidence" value="ECO:0007669"/>
    <property type="project" value="UniProtKB-KW"/>
</dbReference>
<dbReference type="STRING" id="1300222.I532_10692"/>
<evidence type="ECO:0000259" key="1">
    <source>
        <dbReference type="Pfam" id="PF02557"/>
    </source>
</evidence>
<name>M8ECM5_9BACL</name>
<proteinExistence type="predicted"/>
<dbReference type="SUPFAM" id="SSF55166">
    <property type="entry name" value="Hedgehog/DD-peptidase"/>
    <property type="match status" value="1"/>
</dbReference>
<reference evidence="2 3" key="1">
    <citation type="submission" date="2013-03" db="EMBL/GenBank/DDBJ databases">
        <title>Assembly of a new bacterial strain Brevibacillus borstelensis AK1.</title>
        <authorList>
            <person name="Rajan I."/>
            <person name="PoliReddy D."/>
            <person name="Sugumar T."/>
            <person name="Rathinam K."/>
            <person name="Alqarawi S."/>
            <person name="Khalil A.B."/>
            <person name="Sivakumar N."/>
        </authorList>
    </citation>
    <scope>NUCLEOTIDE SEQUENCE [LARGE SCALE GENOMIC DNA]</scope>
    <source>
        <strain evidence="2 3">AK1</strain>
    </source>
</reference>
<dbReference type="RefSeq" id="WP_003388145.1">
    <property type="nucleotide sequence ID" value="NZ_APBN01000003.1"/>
</dbReference>
<dbReference type="Gene3D" id="3.30.1380.10">
    <property type="match status" value="1"/>
</dbReference>
<dbReference type="PATRIC" id="fig|1300222.3.peg.2217"/>
<dbReference type="AlphaFoldDB" id="M8ECM5"/>
<dbReference type="EMBL" id="APBN01000003">
    <property type="protein sequence ID" value="EMT53240.1"/>
    <property type="molecule type" value="Genomic_DNA"/>
</dbReference>
<sequence length="254" mass="29241">MNTLILEQANMHKGSLILINRMHPVFEEPAEDMLIPADHRHPDILLERRAAAMYAALIHSLDGGERIVPVSGYRTKKEQETIYTESMRENGEEFTRKYVAYPNHSEHQTGLAIDVGEQKEEIDFIRPDFPYTGICQEFRLKAARYGFIERYPQGKEAITGIAHEPWHFRYVGYPHAELIRKHQFTLEEYTEFVKSFPYGREHLLFEADGQTAEIFYVHALSSPTVRIDIPSGARCEVSGNNVDGFVATVWRKNG</sequence>
<keyword evidence="3" id="KW-1185">Reference proteome</keyword>
<dbReference type="GO" id="GO:0006508">
    <property type="term" value="P:proteolysis"/>
    <property type="evidence" value="ECO:0007669"/>
    <property type="project" value="InterPro"/>
</dbReference>
<dbReference type="InterPro" id="IPR052179">
    <property type="entry name" value="DD-CPase-like"/>
</dbReference>
<evidence type="ECO:0000313" key="3">
    <source>
        <dbReference type="Proteomes" id="UP000012081"/>
    </source>
</evidence>
<dbReference type="InterPro" id="IPR003709">
    <property type="entry name" value="VanY-like_core_dom"/>
</dbReference>
<protein>
    <submittedName>
        <fullName evidence="2">D-alanyl-D-alanine carboxypeptidase</fullName>
    </submittedName>
</protein>
<dbReference type="OrthoDB" id="9792074at2"/>
<keyword evidence="2" id="KW-0121">Carboxypeptidase</keyword>
<dbReference type="Pfam" id="PF02557">
    <property type="entry name" value="VanY"/>
    <property type="match status" value="1"/>
</dbReference>
<dbReference type="CDD" id="cd14849">
    <property type="entry name" value="DD-dipeptidase_VanXYc"/>
    <property type="match status" value="1"/>
</dbReference>
<dbReference type="PANTHER" id="PTHR34385">
    <property type="entry name" value="D-ALANYL-D-ALANINE CARBOXYPEPTIDASE"/>
    <property type="match status" value="1"/>
</dbReference>
<dbReference type="Proteomes" id="UP000012081">
    <property type="component" value="Unassembled WGS sequence"/>
</dbReference>
<feature type="domain" description="D-alanyl-D-alanine carboxypeptidase-like core" evidence="1">
    <location>
        <begin position="46"/>
        <end position="172"/>
    </location>
</feature>
<dbReference type="Gene3D" id="3.30.200.180">
    <property type="match status" value="1"/>
</dbReference>
<dbReference type="InterPro" id="IPR009045">
    <property type="entry name" value="Zn_M74/Hedgehog-like"/>
</dbReference>
<organism evidence="2 3">
    <name type="scientific">Brevibacillus borstelensis AK1</name>
    <dbReference type="NCBI Taxonomy" id="1300222"/>
    <lineage>
        <taxon>Bacteria</taxon>
        <taxon>Bacillati</taxon>
        <taxon>Bacillota</taxon>
        <taxon>Bacilli</taxon>
        <taxon>Bacillales</taxon>
        <taxon>Paenibacillaceae</taxon>
        <taxon>Brevibacillus</taxon>
    </lineage>
</organism>